<dbReference type="Proteomes" id="UP000077266">
    <property type="component" value="Unassembled WGS sequence"/>
</dbReference>
<protein>
    <submittedName>
        <fullName evidence="2">Uncharacterized protein</fullName>
    </submittedName>
</protein>
<feature type="signal peptide" evidence="1">
    <location>
        <begin position="1"/>
        <end position="17"/>
    </location>
</feature>
<dbReference type="AlphaFoldDB" id="A0A166NKA6"/>
<accession>A0A166NKA6</accession>
<feature type="chain" id="PRO_5007877878" evidence="1">
    <location>
        <begin position="18"/>
        <end position="213"/>
    </location>
</feature>
<evidence type="ECO:0000256" key="1">
    <source>
        <dbReference type="SAM" id="SignalP"/>
    </source>
</evidence>
<proteinExistence type="predicted"/>
<evidence type="ECO:0000313" key="3">
    <source>
        <dbReference type="Proteomes" id="UP000077266"/>
    </source>
</evidence>
<dbReference type="InParanoid" id="A0A166NKA6"/>
<organism evidence="2 3">
    <name type="scientific">Exidia glandulosa HHB12029</name>
    <dbReference type="NCBI Taxonomy" id="1314781"/>
    <lineage>
        <taxon>Eukaryota</taxon>
        <taxon>Fungi</taxon>
        <taxon>Dikarya</taxon>
        <taxon>Basidiomycota</taxon>
        <taxon>Agaricomycotina</taxon>
        <taxon>Agaricomycetes</taxon>
        <taxon>Auriculariales</taxon>
        <taxon>Exidiaceae</taxon>
        <taxon>Exidia</taxon>
    </lineage>
</organism>
<reference evidence="2 3" key="1">
    <citation type="journal article" date="2016" name="Mol. Biol. Evol.">
        <title>Comparative Genomics of Early-Diverging Mushroom-Forming Fungi Provides Insights into the Origins of Lignocellulose Decay Capabilities.</title>
        <authorList>
            <person name="Nagy L.G."/>
            <person name="Riley R."/>
            <person name="Tritt A."/>
            <person name="Adam C."/>
            <person name="Daum C."/>
            <person name="Floudas D."/>
            <person name="Sun H."/>
            <person name="Yadav J.S."/>
            <person name="Pangilinan J."/>
            <person name="Larsson K.H."/>
            <person name="Matsuura K."/>
            <person name="Barry K."/>
            <person name="Labutti K."/>
            <person name="Kuo R."/>
            <person name="Ohm R.A."/>
            <person name="Bhattacharya S.S."/>
            <person name="Shirouzu T."/>
            <person name="Yoshinaga Y."/>
            <person name="Martin F.M."/>
            <person name="Grigoriev I.V."/>
            <person name="Hibbett D.S."/>
        </authorList>
    </citation>
    <scope>NUCLEOTIDE SEQUENCE [LARGE SCALE GENOMIC DNA]</scope>
    <source>
        <strain evidence="2 3">HHB12029</strain>
    </source>
</reference>
<dbReference type="EMBL" id="KV426649">
    <property type="protein sequence ID" value="KZV79257.1"/>
    <property type="molecule type" value="Genomic_DNA"/>
</dbReference>
<gene>
    <name evidence="2" type="ORF">EXIGLDRAFT_707349</name>
</gene>
<sequence length="213" mass="23534">MLAFCLLLSLPSHPSLPLRLLSDPYGSSSCTTLHPSRLAITRCPLSIPDINRFVVLLHARTWMYTPPPPHFRLARTAHADHSLLHLLLAAAANSDLDCTSSPQPVFEADIKQLSRSCQLPANVPLLRPRRLRLLLLRRTPSRLAMTKCFEILGDSKESCFAIPRPPANNIAFWPNSTCTLFIDEDCTQNAFTPALGAITNVKQNSWSCVANAA</sequence>
<name>A0A166NKA6_EXIGL</name>
<keyword evidence="3" id="KW-1185">Reference proteome</keyword>
<evidence type="ECO:0000313" key="2">
    <source>
        <dbReference type="EMBL" id="KZV79257.1"/>
    </source>
</evidence>
<keyword evidence="1" id="KW-0732">Signal</keyword>